<keyword evidence="3" id="KW-1015">Disulfide bond</keyword>
<dbReference type="RefSeq" id="WP_046369356.1">
    <property type="nucleotide sequence ID" value="NZ_BBWV01000002.1"/>
</dbReference>
<comment type="subcellular location">
    <subcellularLocation>
        <location evidence="1">Cell envelope</location>
    </subcellularLocation>
</comment>
<dbReference type="Pfam" id="PF00578">
    <property type="entry name" value="AhpC-TSA"/>
    <property type="match status" value="1"/>
</dbReference>
<dbReference type="OrthoDB" id="6399635at2"/>
<accession>A0A0E9N0G8</accession>
<sequence>MKRLFPLLPLLLLAFLQKSIAQDIQITGKVTGVADKSQVYLTDPDKPGDTLATATSKQENFVLKAQLPATKLYQVSFMPAGKKGLLFLEPGKIQVTGNLDKIQDLEVKGSTAQAGFKAFQATFDPYFKRYSQLTQLANQSGVNDSLMTQYKQLVAEIGDAAEKFAGEHASEPIAPFMWATLLQVVEDPVRIEKSLNAFSAPVKESFYGKYLSDKVAEMKIGRVGTPALDFTQADTSGNQVTLSSFRGRYVLVDFWASWCGPCRQENPNLLAAYKKFKEKNFTVLGVSLDNNKDRWLKAIADDRLQWTQVSDLKYWQNEVALQYKIQSIPQNLLIDPNGVIVAKNLRGDALEQKLCELLGCN</sequence>
<dbReference type="GO" id="GO:0017004">
    <property type="term" value="P:cytochrome complex assembly"/>
    <property type="evidence" value="ECO:0007669"/>
    <property type="project" value="UniProtKB-KW"/>
</dbReference>
<evidence type="ECO:0000256" key="2">
    <source>
        <dbReference type="ARBA" id="ARBA00022748"/>
    </source>
</evidence>
<dbReference type="AlphaFoldDB" id="A0A0E9N0G8"/>
<proteinExistence type="predicted"/>
<keyword evidence="5" id="KW-0732">Signal</keyword>
<evidence type="ECO:0000259" key="6">
    <source>
        <dbReference type="PROSITE" id="PS51352"/>
    </source>
</evidence>
<keyword evidence="8" id="KW-1185">Reference proteome</keyword>
<feature type="domain" description="Thioredoxin" evidence="6">
    <location>
        <begin position="221"/>
        <end position="361"/>
    </location>
</feature>
<dbReference type="Proteomes" id="UP000033121">
    <property type="component" value="Unassembled WGS sequence"/>
</dbReference>
<dbReference type="STRING" id="1220578.FPE01S_02_05920"/>
<dbReference type="GO" id="GO:0030313">
    <property type="term" value="C:cell envelope"/>
    <property type="evidence" value="ECO:0007669"/>
    <property type="project" value="UniProtKB-SubCell"/>
</dbReference>
<dbReference type="Gene3D" id="3.40.30.10">
    <property type="entry name" value="Glutaredoxin"/>
    <property type="match status" value="1"/>
</dbReference>
<gene>
    <name evidence="7" type="ORF">FPE01S_02_05920</name>
</gene>
<dbReference type="PANTHER" id="PTHR42852:SF6">
    <property type="entry name" value="THIOL:DISULFIDE INTERCHANGE PROTEIN DSBE"/>
    <property type="match status" value="1"/>
</dbReference>
<dbReference type="PROSITE" id="PS51352">
    <property type="entry name" value="THIOREDOXIN_2"/>
    <property type="match status" value="1"/>
</dbReference>
<dbReference type="InterPro" id="IPR017937">
    <property type="entry name" value="Thioredoxin_CS"/>
</dbReference>
<feature type="chain" id="PRO_5002430081" evidence="5">
    <location>
        <begin position="22"/>
        <end position="361"/>
    </location>
</feature>
<keyword evidence="2" id="KW-0201">Cytochrome c-type biogenesis</keyword>
<comment type="caution">
    <text evidence="7">The sequence shown here is derived from an EMBL/GenBank/DDBJ whole genome shotgun (WGS) entry which is preliminary data.</text>
</comment>
<dbReference type="InterPro" id="IPR036249">
    <property type="entry name" value="Thioredoxin-like_sf"/>
</dbReference>
<evidence type="ECO:0000313" key="7">
    <source>
        <dbReference type="EMBL" id="GAO43487.1"/>
    </source>
</evidence>
<dbReference type="SUPFAM" id="SSF52833">
    <property type="entry name" value="Thioredoxin-like"/>
    <property type="match status" value="1"/>
</dbReference>
<keyword evidence="4" id="KW-0676">Redox-active center</keyword>
<dbReference type="GO" id="GO:0016491">
    <property type="term" value="F:oxidoreductase activity"/>
    <property type="evidence" value="ECO:0007669"/>
    <property type="project" value="InterPro"/>
</dbReference>
<evidence type="ECO:0000256" key="5">
    <source>
        <dbReference type="SAM" id="SignalP"/>
    </source>
</evidence>
<evidence type="ECO:0000313" key="8">
    <source>
        <dbReference type="Proteomes" id="UP000033121"/>
    </source>
</evidence>
<dbReference type="PANTHER" id="PTHR42852">
    <property type="entry name" value="THIOL:DISULFIDE INTERCHANGE PROTEIN DSBE"/>
    <property type="match status" value="1"/>
</dbReference>
<evidence type="ECO:0000256" key="4">
    <source>
        <dbReference type="ARBA" id="ARBA00023284"/>
    </source>
</evidence>
<feature type="signal peptide" evidence="5">
    <location>
        <begin position="1"/>
        <end position="21"/>
    </location>
</feature>
<organism evidence="7 8">
    <name type="scientific">Flavihumibacter petaseus NBRC 106054</name>
    <dbReference type="NCBI Taxonomy" id="1220578"/>
    <lineage>
        <taxon>Bacteria</taxon>
        <taxon>Pseudomonadati</taxon>
        <taxon>Bacteroidota</taxon>
        <taxon>Chitinophagia</taxon>
        <taxon>Chitinophagales</taxon>
        <taxon>Chitinophagaceae</taxon>
        <taxon>Flavihumibacter</taxon>
    </lineage>
</organism>
<protein>
    <submittedName>
        <fullName evidence="7">Putative thiol-disulfide oxidoreductase</fullName>
    </submittedName>
</protein>
<dbReference type="InterPro" id="IPR025380">
    <property type="entry name" value="DUF4369"/>
</dbReference>
<evidence type="ECO:0000256" key="1">
    <source>
        <dbReference type="ARBA" id="ARBA00004196"/>
    </source>
</evidence>
<reference evidence="7 8" key="1">
    <citation type="submission" date="2015-04" db="EMBL/GenBank/DDBJ databases">
        <title>Whole genome shotgun sequence of Flavihumibacter petaseus NBRC 106054.</title>
        <authorList>
            <person name="Miyazawa S."/>
            <person name="Hosoyama A."/>
            <person name="Hashimoto M."/>
            <person name="Noguchi M."/>
            <person name="Tsuchikane K."/>
            <person name="Ohji S."/>
            <person name="Yamazoe A."/>
            <person name="Ichikawa N."/>
            <person name="Kimura A."/>
            <person name="Fujita N."/>
        </authorList>
    </citation>
    <scope>NUCLEOTIDE SEQUENCE [LARGE SCALE GENOMIC DNA]</scope>
    <source>
        <strain evidence="7 8">NBRC 106054</strain>
    </source>
</reference>
<dbReference type="CDD" id="cd02966">
    <property type="entry name" value="TlpA_like_family"/>
    <property type="match status" value="1"/>
</dbReference>
<name>A0A0E9N0G8_9BACT</name>
<dbReference type="InterPro" id="IPR000866">
    <property type="entry name" value="AhpC/TSA"/>
</dbReference>
<dbReference type="GO" id="GO:0016209">
    <property type="term" value="F:antioxidant activity"/>
    <property type="evidence" value="ECO:0007669"/>
    <property type="project" value="InterPro"/>
</dbReference>
<dbReference type="Pfam" id="PF14289">
    <property type="entry name" value="DUF4369"/>
    <property type="match status" value="1"/>
</dbReference>
<dbReference type="EMBL" id="BBWV01000002">
    <property type="protein sequence ID" value="GAO43487.1"/>
    <property type="molecule type" value="Genomic_DNA"/>
</dbReference>
<dbReference type="InterPro" id="IPR050553">
    <property type="entry name" value="Thioredoxin_ResA/DsbE_sf"/>
</dbReference>
<dbReference type="InterPro" id="IPR013766">
    <property type="entry name" value="Thioredoxin_domain"/>
</dbReference>
<dbReference type="PROSITE" id="PS00194">
    <property type="entry name" value="THIOREDOXIN_1"/>
    <property type="match status" value="1"/>
</dbReference>
<evidence type="ECO:0000256" key="3">
    <source>
        <dbReference type="ARBA" id="ARBA00023157"/>
    </source>
</evidence>